<name>A0A2T3NMP0_9GAMM</name>
<proteinExistence type="predicted"/>
<gene>
    <name evidence="2" type="ORF">C9J01_06995</name>
</gene>
<evidence type="ECO:0000256" key="1">
    <source>
        <dbReference type="SAM" id="SignalP"/>
    </source>
</evidence>
<feature type="signal peptide" evidence="1">
    <location>
        <begin position="1"/>
        <end position="26"/>
    </location>
</feature>
<dbReference type="Proteomes" id="UP000241346">
    <property type="component" value="Unassembled WGS sequence"/>
</dbReference>
<keyword evidence="1" id="KW-0732">Signal</keyword>
<dbReference type="AlphaFoldDB" id="A0A2T3NMP0"/>
<feature type="chain" id="PRO_5015643300" evidence="1">
    <location>
        <begin position="27"/>
        <end position="162"/>
    </location>
</feature>
<comment type="caution">
    <text evidence="2">The sequence shown here is derived from an EMBL/GenBank/DDBJ whole genome shotgun (WGS) entry which is preliminary data.</text>
</comment>
<accession>A0A2T3NMP0</accession>
<reference evidence="2 3" key="1">
    <citation type="submission" date="2018-03" db="EMBL/GenBank/DDBJ databases">
        <title>Whole genome sequencing of Histamine producing bacteria.</title>
        <authorList>
            <person name="Butler K."/>
        </authorList>
    </citation>
    <scope>NUCLEOTIDE SEQUENCE [LARGE SCALE GENOMIC DNA]</scope>
    <source>
        <strain evidence="2 3">DSM 19138</strain>
    </source>
</reference>
<evidence type="ECO:0000313" key="2">
    <source>
        <dbReference type="EMBL" id="PSW16733.1"/>
    </source>
</evidence>
<protein>
    <submittedName>
        <fullName evidence="2">Uncharacterized protein</fullName>
    </submittedName>
</protein>
<evidence type="ECO:0000313" key="3">
    <source>
        <dbReference type="Proteomes" id="UP000241346"/>
    </source>
</evidence>
<organism evidence="2 3">
    <name type="scientific">Photobacterium rosenbergii</name>
    <dbReference type="NCBI Taxonomy" id="294936"/>
    <lineage>
        <taxon>Bacteria</taxon>
        <taxon>Pseudomonadati</taxon>
        <taxon>Pseudomonadota</taxon>
        <taxon>Gammaproteobacteria</taxon>
        <taxon>Vibrionales</taxon>
        <taxon>Vibrionaceae</taxon>
        <taxon>Photobacterium</taxon>
    </lineage>
</organism>
<dbReference type="EMBL" id="PYMB01000001">
    <property type="protein sequence ID" value="PSW16733.1"/>
    <property type="molecule type" value="Genomic_DNA"/>
</dbReference>
<sequence>MTCKNIKMRKTLLAAIIVSTPMYSIAAYTEQGCSTENVIVTTYSKAQTEILYLKNECNYLKSIVYYEREGKSYHTVSLDDEDGHISSTTSFDKYTKEHNISVVDEGTLKNYKTDGVILTDESGEMVTGSAEYDYVMSEFHYAKKAKTFHSKASKKAHIVEKY</sequence>